<sequence length="236" mass="26869">MNYVTYRALSNAGFSRHEKVADVVNDGAWTWPESWYTTFPMLGNVTAPTLFRDQADTVHWKLDGSLVDFAVKHVWQAVRTRDFQTPPREHHSISQSHVTNIAVDESQKDAHHLLDEMPDKDAHQMFGEMPEREQEGTRSDVVVDVAVLDRGKRKLSVSLDKRDRAVYQVSLEGKGSASTTRLVGGLYPTRDVQSLWGRELVAVSAVLSEAMWKSPALHFNTGNHEIYSNRKIRRFH</sequence>
<keyword evidence="1" id="KW-0808">Transferase</keyword>
<evidence type="ECO:0000313" key="2">
    <source>
        <dbReference type="Proteomes" id="UP000245207"/>
    </source>
</evidence>
<accession>A0A2U1M8F8</accession>
<gene>
    <name evidence="1" type="ORF">CTI12_AA408280</name>
</gene>
<keyword evidence="1" id="KW-0695">RNA-directed DNA polymerase</keyword>
<dbReference type="OrthoDB" id="1088187at2759"/>
<dbReference type="AlphaFoldDB" id="A0A2U1M8F8"/>
<protein>
    <submittedName>
        <fullName evidence="1">Reverse transcriptase domain, Reverse transcriptase zinc-binding domain protein</fullName>
    </submittedName>
</protein>
<reference evidence="1 2" key="1">
    <citation type="journal article" date="2018" name="Mol. Plant">
        <title>The genome of Artemisia annua provides insight into the evolution of Asteraceae family and artemisinin biosynthesis.</title>
        <authorList>
            <person name="Shen Q."/>
            <person name="Zhang L."/>
            <person name="Liao Z."/>
            <person name="Wang S."/>
            <person name="Yan T."/>
            <person name="Shi P."/>
            <person name="Liu M."/>
            <person name="Fu X."/>
            <person name="Pan Q."/>
            <person name="Wang Y."/>
            <person name="Lv Z."/>
            <person name="Lu X."/>
            <person name="Zhang F."/>
            <person name="Jiang W."/>
            <person name="Ma Y."/>
            <person name="Chen M."/>
            <person name="Hao X."/>
            <person name="Li L."/>
            <person name="Tang Y."/>
            <person name="Lv G."/>
            <person name="Zhou Y."/>
            <person name="Sun X."/>
            <person name="Brodelius P.E."/>
            <person name="Rose J.K.C."/>
            <person name="Tang K."/>
        </authorList>
    </citation>
    <scope>NUCLEOTIDE SEQUENCE [LARGE SCALE GENOMIC DNA]</scope>
    <source>
        <strain evidence="2">cv. Huhao1</strain>
        <tissue evidence="1">Leaf</tissue>
    </source>
</reference>
<dbReference type="EMBL" id="PKPP01006137">
    <property type="protein sequence ID" value="PWA57538.1"/>
    <property type="molecule type" value="Genomic_DNA"/>
</dbReference>
<dbReference type="Proteomes" id="UP000245207">
    <property type="component" value="Unassembled WGS sequence"/>
</dbReference>
<comment type="caution">
    <text evidence="1">The sequence shown here is derived from an EMBL/GenBank/DDBJ whole genome shotgun (WGS) entry which is preliminary data.</text>
</comment>
<proteinExistence type="predicted"/>
<keyword evidence="1" id="KW-0548">Nucleotidyltransferase</keyword>
<organism evidence="1 2">
    <name type="scientific">Artemisia annua</name>
    <name type="common">Sweet wormwood</name>
    <dbReference type="NCBI Taxonomy" id="35608"/>
    <lineage>
        <taxon>Eukaryota</taxon>
        <taxon>Viridiplantae</taxon>
        <taxon>Streptophyta</taxon>
        <taxon>Embryophyta</taxon>
        <taxon>Tracheophyta</taxon>
        <taxon>Spermatophyta</taxon>
        <taxon>Magnoliopsida</taxon>
        <taxon>eudicotyledons</taxon>
        <taxon>Gunneridae</taxon>
        <taxon>Pentapetalae</taxon>
        <taxon>asterids</taxon>
        <taxon>campanulids</taxon>
        <taxon>Asterales</taxon>
        <taxon>Asteraceae</taxon>
        <taxon>Asteroideae</taxon>
        <taxon>Anthemideae</taxon>
        <taxon>Artemisiinae</taxon>
        <taxon>Artemisia</taxon>
    </lineage>
</organism>
<name>A0A2U1M8F8_ARTAN</name>
<dbReference type="GO" id="GO:0003964">
    <property type="term" value="F:RNA-directed DNA polymerase activity"/>
    <property type="evidence" value="ECO:0007669"/>
    <property type="project" value="UniProtKB-KW"/>
</dbReference>
<keyword evidence="2" id="KW-1185">Reference proteome</keyword>
<evidence type="ECO:0000313" key="1">
    <source>
        <dbReference type="EMBL" id="PWA57538.1"/>
    </source>
</evidence>